<evidence type="ECO:0000259" key="3">
    <source>
        <dbReference type="Pfam" id="PF06808"/>
    </source>
</evidence>
<feature type="transmembrane region" description="Helical" evidence="2">
    <location>
        <begin position="323"/>
        <end position="343"/>
    </location>
</feature>
<dbReference type="AlphaFoldDB" id="A0A8J8Q1R9"/>
<accession>A0A8J8Q1R9</accession>
<feature type="transmembrane region" description="Helical" evidence="2">
    <location>
        <begin position="206"/>
        <end position="229"/>
    </location>
</feature>
<sequence length="675" mass="71514">MSVEDKTPEINLADSNKESATTGSHWSGTAPRPIKEKTKLTAVFLAVVIGSYHLITAGTGIPTALINRPIHLAFLGSLVFIWYESHTGEPKSYVPWYDWLLATLTFPAVLYVSWALSYNNLAARTGNPNSVDILFGVVALLLVFEITRRMTGIILPTLAAIFIVYAYTGPLWPMQLSHPGYSYERIVSHLYLSTNGLFGIPLDVSATYVVLFILLGAFLEVTGIGDWFIDLAYSVTGKMSGGPAKTSVIASSFMGSLNGSSVANTATTGAFTIPLMKRTGFKSRYAAAVESAASTGGQILPPIMGAGAFIMAAFTGISYSEIIIAASIPAVLYFGCVLLSVHFRAKKEGLEGLPSSQLPDGKKLFKNGFHYLIPIVVLVYMLLTGWTAMTAGFVAIILTMIVAVPLDALKRFGTALRRADTEETYRILNSTVQKLIQALDRGIRMTLIVAAACATAGIVVGIVTLTGLGLVFSSLVTSLSGGTLFIALVITMIASVIMGMGLPATAAYIVVASLGAPALIELGVDTLPAHMFVFYFAILSAITPPVMLAVFTASGISESDPWSVAIDAVGLAIVGFLIPFAFVYGNELLLMGGTMTILLGVLTAGIGVVAISGGIEGYLLKKATKIERIILFSCGLMLLMSGIETDIPALLGVIAVAARHHSFEKTDTNYPIGND</sequence>
<dbReference type="Proteomes" id="UP000766904">
    <property type="component" value="Unassembled WGS sequence"/>
</dbReference>
<feature type="transmembrane region" description="Helical" evidence="2">
    <location>
        <begin position="153"/>
        <end position="172"/>
    </location>
</feature>
<reference evidence="4" key="1">
    <citation type="submission" date="2017-11" db="EMBL/GenBank/DDBJ databases">
        <authorList>
            <person name="Kajale S.C."/>
            <person name="Sharma A."/>
        </authorList>
    </citation>
    <scope>NUCLEOTIDE SEQUENCE</scope>
    <source>
        <strain evidence="4">LS1_42</strain>
    </source>
</reference>
<evidence type="ECO:0000256" key="1">
    <source>
        <dbReference type="SAM" id="MobiDB-lite"/>
    </source>
</evidence>
<dbReference type="RefSeq" id="WP_148860468.1">
    <property type="nucleotide sequence ID" value="NZ_PHNJ01000021.1"/>
</dbReference>
<feature type="compositionally biased region" description="Polar residues" evidence="1">
    <location>
        <begin position="18"/>
        <end position="27"/>
    </location>
</feature>
<feature type="domain" description="TRAP C4-dicarboxylate transport system permease DctM subunit" evidence="3">
    <location>
        <begin position="139"/>
        <end position="581"/>
    </location>
</feature>
<feature type="transmembrane region" description="Helical" evidence="2">
    <location>
        <begin position="471"/>
        <end position="494"/>
    </location>
</feature>
<dbReference type="PANTHER" id="PTHR43849:SF2">
    <property type="entry name" value="BLL3936 PROTEIN"/>
    <property type="match status" value="1"/>
</dbReference>
<feature type="transmembrane region" description="Helical" evidence="2">
    <location>
        <begin position="96"/>
        <end position="116"/>
    </location>
</feature>
<feature type="transmembrane region" description="Helical" evidence="2">
    <location>
        <begin position="299"/>
        <end position="317"/>
    </location>
</feature>
<evidence type="ECO:0000313" key="5">
    <source>
        <dbReference type="Proteomes" id="UP000766904"/>
    </source>
</evidence>
<evidence type="ECO:0000313" key="4">
    <source>
        <dbReference type="EMBL" id="TYL36164.1"/>
    </source>
</evidence>
<feature type="region of interest" description="Disordered" evidence="1">
    <location>
        <begin position="1"/>
        <end position="32"/>
    </location>
</feature>
<dbReference type="Pfam" id="PF06808">
    <property type="entry name" value="DctM"/>
    <property type="match status" value="1"/>
</dbReference>
<protein>
    <submittedName>
        <fullName evidence="4">TRAP transporter permease DctM/Q</fullName>
    </submittedName>
</protein>
<feature type="transmembrane region" description="Helical" evidence="2">
    <location>
        <begin position="501"/>
        <end position="520"/>
    </location>
</feature>
<name>A0A8J8Q1R9_9EURY</name>
<dbReference type="OrthoDB" id="371890at2157"/>
<dbReference type="InterPro" id="IPR011853">
    <property type="entry name" value="TRAP_DctM-Dct_fused"/>
</dbReference>
<comment type="caution">
    <text evidence="4">The sequence shown here is derived from an EMBL/GenBank/DDBJ whole genome shotgun (WGS) entry which is preliminary data.</text>
</comment>
<dbReference type="EMBL" id="PHNJ01000021">
    <property type="protein sequence ID" value="TYL36164.1"/>
    <property type="molecule type" value="Genomic_DNA"/>
</dbReference>
<feature type="transmembrane region" description="Helical" evidence="2">
    <location>
        <begin position="629"/>
        <end position="658"/>
    </location>
</feature>
<feature type="transmembrane region" description="Helical" evidence="2">
    <location>
        <begin position="364"/>
        <end position="383"/>
    </location>
</feature>
<feature type="transmembrane region" description="Helical" evidence="2">
    <location>
        <begin position="40"/>
        <end position="59"/>
    </location>
</feature>
<dbReference type="NCBIfam" id="TIGR02123">
    <property type="entry name" value="TRAP_fused"/>
    <property type="match status" value="1"/>
</dbReference>
<keyword evidence="2" id="KW-0472">Membrane</keyword>
<proteinExistence type="predicted"/>
<feature type="transmembrane region" description="Helical" evidence="2">
    <location>
        <begin position="564"/>
        <end position="585"/>
    </location>
</feature>
<evidence type="ECO:0000256" key="2">
    <source>
        <dbReference type="SAM" id="Phobius"/>
    </source>
</evidence>
<keyword evidence="2" id="KW-1133">Transmembrane helix</keyword>
<feature type="transmembrane region" description="Helical" evidence="2">
    <location>
        <begin position="532"/>
        <end position="552"/>
    </location>
</feature>
<organism evidence="4 5">
    <name type="scientific">Natronococcus pandeyae</name>
    <dbReference type="NCBI Taxonomy" id="2055836"/>
    <lineage>
        <taxon>Archaea</taxon>
        <taxon>Methanobacteriati</taxon>
        <taxon>Methanobacteriota</taxon>
        <taxon>Stenosarchaea group</taxon>
        <taxon>Halobacteria</taxon>
        <taxon>Halobacteriales</taxon>
        <taxon>Natrialbaceae</taxon>
        <taxon>Natronococcus</taxon>
    </lineage>
</organism>
<keyword evidence="2" id="KW-0812">Transmembrane</keyword>
<dbReference type="InterPro" id="IPR010656">
    <property type="entry name" value="DctM"/>
</dbReference>
<keyword evidence="5" id="KW-1185">Reference proteome</keyword>
<feature type="transmembrane region" description="Helical" evidence="2">
    <location>
        <begin position="597"/>
        <end position="620"/>
    </location>
</feature>
<dbReference type="PANTHER" id="PTHR43849">
    <property type="entry name" value="BLL3936 PROTEIN"/>
    <property type="match status" value="1"/>
</dbReference>
<feature type="transmembrane region" description="Helical" evidence="2">
    <location>
        <begin position="443"/>
        <end position="465"/>
    </location>
</feature>
<gene>
    <name evidence="4" type="ORF">CV102_23770</name>
</gene>